<reference evidence="4" key="1">
    <citation type="submission" date="2020-05" db="EMBL/GenBank/DDBJ databases">
        <authorList>
            <person name="Chiriac C."/>
            <person name="Salcher M."/>
            <person name="Ghai R."/>
            <person name="Kavagutti S V."/>
        </authorList>
    </citation>
    <scope>NUCLEOTIDE SEQUENCE</scope>
</reference>
<evidence type="ECO:0000256" key="1">
    <source>
        <dbReference type="SAM" id="Coils"/>
    </source>
</evidence>
<evidence type="ECO:0000313" key="4">
    <source>
        <dbReference type="EMBL" id="CAB4186213.1"/>
    </source>
</evidence>
<proteinExistence type="predicted"/>
<name>A0A6J5QP71_9CAUD</name>
<sequence>MIDVSMTAQWSGVVIAVIGAMVALARLYTKTRNASSGETNHIQISNQLLQNLREEISRLEMVIKKLNFRIGVLENNINALRNLEIHAATDFGALQTLVKSLPCNACTNKGGTLQQLTELLDRMRDRREERHSIINAEG</sequence>
<keyword evidence="2" id="KW-1133">Transmembrane helix</keyword>
<organism evidence="4">
    <name type="scientific">uncultured Caudovirales phage</name>
    <dbReference type="NCBI Taxonomy" id="2100421"/>
    <lineage>
        <taxon>Viruses</taxon>
        <taxon>Duplodnaviria</taxon>
        <taxon>Heunggongvirae</taxon>
        <taxon>Uroviricota</taxon>
        <taxon>Caudoviricetes</taxon>
        <taxon>Peduoviridae</taxon>
        <taxon>Maltschvirus</taxon>
        <taxon>Maltschvirus maltsch</taxon>
    </lineage>
</organism>
<keyword evidence="2" id="KW-0472">Membrane</keyword>
<keyword evidence="1" id="KW-0175">Coiled coil</keyword>
<gene>
    <name evidence="4" type="ORF">UFOVP1138_23</name>
    <name evidence="5" type="ORF">UFOVP1394_20</name>
    <name evidence="3" type="ORF">UFOVP975_8</name>
</gene>
<dbReference type="EMBL" id="LR797086">
    <property type="protein sequence ID" value="CAB4186213.1"/>
    <property type="molecule type" value="Genomic_DNA"/>
</dbReference>
<evidence type="ECO:0000313" key="5">
    <source>
        <dbReference type="EMBL" id="CAB4204400.1"/>
    </source>
</evidence>
<feature type="coiled-coil region" evidence="1">
    <location>
        <begin position="42"/>
        <end position="83"/>
    </location>
</feature>
<dbReference type="EMBL" id="LR797345">
    <property type="protein sequence ID" value="CAB4204400.1"/>
    <property type="molecule type" value="Genomic_DNA"/>
</dbReference>
<dbReference type="EMBL" id="LR796921">
    <property type="protein sequence ID" value="CAB4173757.1"/>
    <property type="molecule type" value="Genomic_DNA"/>
</dbReference>
<feature type="transmembrane region" description="Helical" evidence="2">
    <location>
        <begin position="6"/>
        <end position="28"/>
    </location>
</feature>
<evidence type="ECO:0000313" key="3">
    <source>
        <dbReference type="EMBL" id="CAB4173757.1"/>
    </source>
</evidence>
<accession>A0A6J5QP71</accession>
<keyword evidence="2" id="KW-0812">Transmembrane</keyword>
<evidence type="ECO:0000256" key="2">
    <source>
        <dbReference type="SAM" id="Phobius"/>
    </source>
</evidence>
<protein>
    <submittedName>
        <fullName evidence="4">Uncharacterized protein</fullName>
    </submittedName>
</protein>